<dbReference type="Proteomes" id="UP000260943">
    <property type="component" value="Unassembled WGS sequence"/>
</dbReference>
<dbReference type="GO" id="GO:0016887">
    <property type="term" value="F:ATP hydrolysis activity"/>
    <property type="evidence" value="ECO:0007669"/>
    <property type="project" value="InterPro"/>
</dbReference>
<evidence type="ECO:0000313" key="3">
    <source>
        <dbReference type="EMBL" id="RGL12163.1"/>
    </source>
</evidence>
<organism evidence="3 4">
    <name type="scientific">Collinsella tanakaei</name>
    <dbReference type="NCBI Taxonomy" id="626935"/>
    <lineage>
        <taxon>Bacteria</taxon>
        <taxon>Bacillati</taxon>
        <taxon>Actinomycetota</taxon>
        <taxon>Coriobacteriia</taxon>
        <taxon>Coriobacteriales</taxon>
        <taxon>Coriobacteriaceae</taxon>
        <taxon>Collinsella</taxon>
    </lineage>
</organism>
<keyword evidence="3" id="KW-0540">Nuclease</keyword>
<keyword evidence="1" id="KW-0175">Coiled coil</keyword>
<dbReference type="GO" id="GO:0005524">
    <property type="term" value="F:ATP binding"/>
    <property type="evidence" value="ECO:0007669"/>
    <property type="project" value="InterPro"/>
</dbReference>
<dbReference type="SUPFAM" id="SSF52540">
    <property type="entry name" value="P-loop containing nucleoside triphosphate hydrolases"/>
    <property type="match status" value="1"/>
</dbReference>
<dbReference type="Pfam" id="PF07728">
    <property type="entry name" value="AAA_5"/>
    <property type="match status" value="1"/>
</dbReference>
<keyword evidence="3" id="KW-0378">Hydrolase</keyword>
<dbReference type="SUPFAM" id="SSF88697">
    <property type="entry name" value="PUA domain-like"/>
    <property type="match status" value="1"/>
</dbReference>
<dbReference type="Gene3D" id="3.40.50.300">
    <property type="entry name" value="P-loop containing nucleotide triphosphate hydrolases"/>
    <property type="match status" value="1"/>
</dbReference>
<evidence type="ECO:0000259" key="2">
    <source>
        <dbReference type="SMART" id="SM00382"/>
    </source>
</evidence>
<dbReference type="InterPro" id="IPR052934">
    <property type="entry name" value="Methyl-DNA_Rec/Restrict_Enz"/>
</dbReference>
<sequence length="663" mass="77053">MFDDALFQKYLVQYKKDLTTGHWDAESYKWKAVKQFQENWDIGSQDFKDMLERSLEASSNLLTSYNHYPKNMLLEFATEAPEETRALFVSLFDESRDYLDRIEAFNLGSEVLRKTYRPTAKNHYQNENVITTYLWLRYPDKYYVYKYTVAKAAFEQLGSNRSIIKGRRGDNLRFHLGFYNEICERLKKDDELIDLFNSQLTPDYYPDPQLRTLTADFCYYVSNHKEENPSSNHLGSGEHDFWWLNANPSLWKPSSVPIGSSQSYTMYSENGSKRRVFQHFLDAKPGDALVIFETSPIKMITALGTISKDHDNERIYFEKTADIANPIALESLKTKQELASMEYFINPQGSLFKLTASEYQTIINMIEHSNTTLATSVRPYDKESFLRDVFMGKSDYDCLKSVLLRKKNVILQGAPGVGKTFAARRLAWSIMGKRDNDHIKLIQFHQSYSYEDFVMGYKPEGDSFALKHGVFYNFCQKAASHPEEQFFFIIDEINRGNMSKIFGELLMLIERDYRGSEATLAYDGSPFSVPENLYIIGMMNTADRSLAMIDYALRRRFSFFEMTPGFETTGFKAYQQQLASETIDELIALIEKLNDEIRTDKSLGTGFCIGHSYFCGVNPDEASDEWAREIVDYDILPMLREYWFDCDEKVLKWENALHGVFQQ</sequence>
<dbReference type="GO" id="GO:0004519">
    <property type="term" value="F:endonuclease activity"/>
    <property type="evidence" value="ECO:0007669"/>
    <property type="project" value="UniProtKB-KW"/>
</dbReference>
<evidence type="ECO:0000313" key="4">
    <source>
        <dbReference type="Proteomes" id="UP000260943"/>
    </source>
</evidence>
<feature type="coiled-coil region" evidence="1">
    <location>
        <begin position="576"/>
        <end position="603"/>
    </location>
</feature>
<dbReference type="RefSeq" id="WP_117678691.1">
    <property type="nucleotide sequence ID" value="NZ_QSRJ01000001.1"/>
</dbReference>
<dbReference type="InterPro" id="IPR003593">
    <property type="entry name" value="AAA+_ATPase"/>
</dbReference>
<dbReference type="Gene3D" id="3.10.590.10">
    <property type="entry name" value="ph1033 like domains"/>
    <property type="match status" value="1"/>
</dbReference>
<reference evidence="3 4" key="1">
    <citation type="submission" date="2018-08" db="EMBL/GenBank/DDBJ databases">
        <title>A genome reference for cultivated species of the human gut microbiota.</title>
        <authorList>
            <person name="Zou Y."/>
            <person name="Xue W."/>
            <person name="Luo G."/>
        </authorList>
    </citation>
    <scope>NUCLEOTIDE SEQUENCE [LARGE SCALE GENOMIC DNA]</scope>
    <source>
        <strain evidence="3 4">TF08-14</strain>
    </source>
</reference>
<dbReference type="InterPro" id="IPR015947">
    <property type="entry name" value="PUA-like_sf"/>
</dbReference>
<dbReference type="SMART" id="SM00382">
    <property type="entry name" value="AAA"/>
    <property type="match status" value="1"/>
</dbReference>
<dbReference type="PANTHER" id="PTHR37291">
    <property type="entry name" value="5-METHYLCYTOSINE-SPECIFIC RESTRICTION ENZYME B"/>
    <property type="match status" value="1"/>
</dbReference>
<evidence type="ECO:0000256" key="1">
    <source>
        <dbReference type="SAM" id="Coils"/>
    </source>
</evidence>
<dbReference type="InterPro" id="IPR011704">
    <property type="entry name" value="ATPase_dyneun-rel_AAA"/>
</dbReference>
<dbReference type="AlphaFoldDB" id="A0A3E4QZB7"/>
<dbReference type="PANTHER" id="PTHR37291:SF1">
    <property type="entry name" value="TYPE IV METHYL-DIRECTED RESTRICTION ENZYME ECOKMCRB SUBUNIT"/>
    <property type="match status" value="1"/>
</dbReference>
<dbReference type="CDD" id="cd00009">
    <property type="entry name" value="AAA"/>
    <property type="match status" value="1"/>
</dbReference>
<gene>
    <name evidence="3" type="ORF">DXC81_00380</name>
</gene>
<name>A0A3E4QZB7_9ACTN</name>
<feature type="domain" description="AAA+ ATPase" evidence="2">
    <location>
        <begin position="405"/>
        <end position="563"/>
    </location>
</feature>
<proteinExistence type="predicted"/>
<protein>
    <submittedName>
        <fullName evidence="3">Restriction endonuclease</fullName>
    </submittedName>
</protein>
<accession>A0A3E4QZB7</accession>
<dbReference type="InterPro" id="IPR027417">
    <property type="entry name" value="P-loop_NTPase"/>
</dbReference>
<keyword evidence="3" id="KW-0255">Endonuclease</keyword>
<comment type="caution">
    <text evidence="3">The sequence shown here is derived from an EMBL/GenBank/DDBJ whole genome shotgun (WGS) entry which is preliminary data.</text>
</comment>
<dbReference type="EMBL" id="QSRJ01000001">
    <property type="protein sequence ID" value="RGL12163.1"/>
    <property type="molecule type" value="Genomic_DNA"/>
</dbReference>